<dbReference type="SUPFAM" id="SSF47413">
    <property type="entry name" value="lambda repressor-like DNA-binding domains"/>
    <property type="match status" value="1"/>
</dbReference>
<dbReference type="Pfam" id="PF01381">
    <property type="entry name" value="HTH_3"/>
    <property type="match status" value="1"/>
</dbReference>
<dbReference type="GO" id="GO:0003677">
    <property type="term" value="F:DNA binding"/>
    <property type="evidence" value="ECO:0007669"/>
    <property type="project" value="InterPro"/>
</dbReference>
<dbReference type="EMBL" id="VDFM01000007">
    <property type="protein sequence ID" value="MQS52681.1"/>
    <property type="molecule type" value="Genomic_DNA"/>
</dbReference>
<evidence type="ECO:0000259" key="1">
    <source>
        <dbReference type="PROSITE" id="PS50943"/>
    </source>
</evidence>
<protein>
    <submittedName>
        <fullName evidence="2">Helix-turn-helix transcriptional regulator</fullName>
    </submittedName>
</protein>
<accession>A0A5P0ZHY5</accession>
<sequence length="225" mass="26684">MKLSNRLKQERQIRGYSRPYLKKMLEETANINVTITTIRNWEENISEIGPESIAAISNLYDISIDNLVDENAEVQVNIDAEYLELGKSIHEWCQVTDITSFLQRFQIFDKSKWIPSPKYDLIMRLYSLDLNNSCENPYQYEQAYDVCDTWIRNFYKITSDTNNGKIENNFYIDTAGHLDLDDNREPIGYLETFKEINHLQNDIASFLEPYENCEMEVNRWKYLEK</sequence>
<name>A0A5P0ZHY5_9LACO</name>
<evidence type="ECO:0000313" key="2">
    <source>
        <dbReference type="EMBL" id="MQS52681.1"/>
    </source>
</evidence>
<dbReference type="InterPro" id="IPR001387">
    <property type="entry name" value="Cro/C1-type_HTH"/>
</dbReference>
<dbReference type="PROSITE" id="PS50943">
    <property type="entry name" value="HTH_CROC1"/>
    <property type="match status" value="1"/>
</dbReference>
<dbReference type="RefSeq" id="WP_153383198.1">
    <property type="nucleotide sequence ID" value="NZ_VDFM01000007.1"/>
</dbReference>
<dbReference type="OrthoDB" id="2180217at2"/>
<dbReference type="SMART" id="SM00530">
    <property type="entry name" value="HTH_XRE"/>
    <property type="match status" value="1"/>
</dbReference>
<organism evidence="2 3">
    <name type="scientific">Companilactobacillus mishanensis</name>
    <dbReference type="NCBI Taxonomy" id="2486008"/>
    <lineage>
        <taxon>Bacteria</taxon>
        <taxon>Bacillati</taxon>
        <taxon>Bacillota</taxon>
        <taxon>Bacilli</taxon>
        <taxon>Lactobacillales</taxon>
        <taxon>Lactobacillaceae</taxon>
        <taxon>Companilactobacillus</taxon>
    </lineage>
</organism>
<reference evidence="2 3" key="1">
    <citation type="journal article" date="2019" name="Syst. Appl. Microbiol.">
        <title>Polyphasic characterization of two novel Lactobacillus spp. isolated from blown salami packages: Description of Lactobacillus halodurans sp. nov. and Lactobacillus salsicarnum sp. nov.</title>
        <authorList>
            <person name="Schuster J.A."/>
            <person name="Klingl A."/>
            <person name="Vogel R.F."/>
            <person name="Ehrmann M.A."/>
        </authorList>
    </citation>
    <scope>NUCLEOTIDE SEQUENCE [LARGE SCALE GENOMIC DNA]</scope>
    <source>
        <strain evidence="2 3">TMW 1.2118</strain>
    </source>
</reference>
<evidence type="ECO:0000313" key="3">
    <source>
        <dbReference type="Proteomes" id="UP000380386"/>
    </source>
</evidence>
<comment type="caution">
    <text evidence="2">The sequence shown here is derived from an EMBL/GenBank/DDBJ whole genome shotgun (WGS) entry which is preliminary data.</text>
</comment>
<dbReference type="AlphaFoldDB" id="A0A5P0ZHY5"/>
<dbReference type="Gene3D" id="1.10.260.40">
    <property type="entry name" value="lambda repressor-like DNA-binding domains"/>
    <property type="match status" value="1"/>
</dbReference>
<gene>
    <name evidence="2" type="ORF">FHL02_06565</name>
</gene>
<proteinExistence type="predicted"/>
<dbReference type="InterPro" id="IPR010982">
    <property type="entry name" value="Lambda_DNA-bd_dom_sf"/>
</dbReference>
<dbReference type="Proteomes" id="UP000380386">
    <property type="component" value="Unassembled WGS sequence"/>
</dbReference>
<feature type="domain" description="HTH cro/C1-type" evidence="1">
    <location>
        <begin position="31"/>
        <end position="67"/>
    </location>
</feature>